<dbReference type="SMART" id="SM00320">
    <property type="entry name" value="WD40"/>
    <property type="match status" value="8"/>
</dbReference>
<evidence type="ECO:0000256" key="3">
    <source>
        <dbReference type="PROSITE-ProRule" id="PRU00221"/>
    </source>
</evidence>
<organism evidence="6 7">
    <name type="scientific">Rhodofomes roseus</name>
    <dbReference type="NCBI Taxonomy" id="34475"/>
    <lineage>
        <taxon>Eukaryota</taxon>
        <taxon>Fungi</taxon>
        <taxon>Dikarya</taxon>
        <taxon>Basidiomycota</taxon>
        <taxon>Agaricomycotina</taxon>
        <taxon>Agaricomycetes</taxon>
        <taxon>Polyporales</taxon>
        <taxon>Rhodofomes</taxon>
    </lineage>
</organism>
<feature type="region of interest" description="Disordered" evidence="4">
    <location>
        <begin position="223"/>
        <end position="242"/>
    </location>
</feature>
<feature type="repeat" description="WD" evidence="3">
    <location>
        <begin position="516"/>
        <end position="557"/>
    </location>
</feature>
<keyword evidence="2" id="KW-0677">Repeat</keyword>
<dbReference type="PROSITE" id="PS00678">
    <property type="entry name" value="WD_REPEATS_1"/>
    <property type="match status" value="3"/>
</dbReference>
<dbReference type="Pfam" id="PF23414">
    <property type="entry name" value="Beta-prop_EML_2"/>
    <property type="match status" value="1"/>
</dbReference>
<dbReference type="EMBL" id="SEKV01000049">
    <property type="protein sequence ID" value="TFY67600.1"/>
    <property type="molecule type" value="Genomic_DNA"/>
</dbReference>
<dbReference type="PROSITE" id="PS50294">
    <property type="entry name" value="WD_REPEATS_REGION"/>
    <property type="match status" value="8"/>
</dbReference>
<feature type="repeat" description="WD" evidence="3">
    <location>
        <begin position="642"/>
        <end position="683"/>
    </location>
</feature>
<feature type="domain" description="EML-like second beta-propeller" evidence="5">
    <location>
        <begin position="649"/>
        <end position="803"/>
    </location>
</feature>
<evidence type="ECO:0000256" key="4">
    <source>
        <dbReference type="SAM" id="MobiDB-lite"/>
    </source>
</evidence>
<feature type="repeat" description="WD" evidence="3">
    <location>
        <begin position="474"/>
        <end position="515"/>
    </location>
</feature>
<dbReference type="Proteomes" id="UP000298390">
    <property type="component" value="Unassembled WGS sequence"/>
</dbReference>
<dbReference type="InterPro" id="IPR055442">
    <property type="entry name" value="Beta-prop_EML-like_2nd"/>
</dbReference>
<evidence type="ECO:0000256" key="1">
    <source>
        <dbReference type="ARBA" id="ARBA00022574"/>
    </source>
</evidence>
<evidence type="ECO:0000313" key="6">
    <source>
        <dbReference type="EMBL" id="TFY67600.1"/>
    </source>
</evidence>
<feature type="repeat" description="WD" evidence="3">
    <location>
        <begin position="684"/>
        <end position="725"/>
    </location>
</feature>
<evidence type="ECO:0000259" key="5">
    <source>
        <dbReference type="Pfam" id="PF23414"/>
    </source>
</evidence>
<sequence length="816" mass="87565">MSFLSAADVYAEQLFRLGHGYPLWDPDPPKGEVLIGDVGFIADGSFHRVFNATKPGDDPANRTGVPDGYKPFTLTSEFSNVKKVGALAPGALCSRTIRQLQVELSASGHGVGAGLEFQCMDDQGAVLVMKHSANREVILPSRRMVNYMSQSFTSWYEFIRDRLDVDIPRESLRFICGVWKTADWAVASYTQAGKMAQFQFNASLGAASAAFTISAAAKVTAAPEQNWGPRDDATDPSTSSESLSGLMANQSVFIHYYSLRRRFLFPKVMKAAAGYDELPPPGPDEAADRSHSIDFASSGEEVNEIERDTSVFQYEPNVQVAVANDRDINRLCEQHRCDIPDDIPSFLETVKPLIEVTEDGRQLFSLVCVDLSTHDCCGFEVGMLSHEDLTTLEQPAPDEQTVPASMPVSFADEHPTTDAPPEVGATAADAEISEKVTPRGEPVAANSDSIARDGPIEQKKADILVADNGAFVELEHHAGGITALAYSPDGRYIASGADDTLVVIWDVRTGQRVHTCSYHSDTICSLAFSPDGSKLLSGSGDGLGVIWDVRTGEELTVLNGHTGIVYTVAFSPDGSVVATGSVDTSVRLWDAVSGEERSLSRGHSAIVLIVAFSPDSRRLVSASADYCTRVWSVRDGTLLSVLKGHQGVIYALAYAPDSRRLVTGSDDGSARIWNGETGEELVDLRVHSGSVWAAAFSPDGKQLLSAASDGSIRICDSYSGDKIHEIDASDQLVNATAFSADGSRICASSADNSIRVWNTKSATQLAILTGHSDKVSHLRFSPDATRIVSSSDDGLLRIWDLSRLGTGGHGGGEVEA</sequence>
<feature type="repeat" description="WD" evidence="3">
    <location>
        <begin position="726"/>
        <end position="767"/>
    </location>
</feature>
<dbReference type="PANTHER" id="PTHR44129">
    <property type="entry name" value="WD REPEAT-CONTAINING PROTEIN POP1"/>
    <property type="match status" value="1"/>
</dbReference>
<dbReference type="InterPro" id="IPR020472">
    <property type="entry name" value="WD40_PAC1"/>
</dbReference>
<dbReference type="Gene3D" id="2.130.10.10">
    <property type="entry name" value="YVTN repeat-like/Quinoprotein amine dehydrogenase"/>
    <property type="match status" value="3"/>
</dbReference>
<dbReference type="PROSITE" id="PS50082">
    <property type="entry name" value="WD_REPEATS_2"/>
    <property type="match status" value="8"/>
</dbReference>
<name>A0A4Y9Z0S7_9APHY</name>
<dbReference type="InterPro" id="IPR050349">
    <property type="entry name" value="WD_LIS1/nudF_dynein_reg"/>
</dbReference>
<dbReference type="Pfam" id="PF00400">
    <property type="entry name" value="WD40"/>
    <property type="match status" value="4"/>
</dbReference>
<gene>
    <name evidence="6" type="ORF">EVJ58_g1520</name>
</gene>
<dbReference type="SUPFAM" id="SSF50978">
    <property type="entry name" value="WD40 repeat-like"/>
    <property type="match status" value="1"/>
</dbReference>
<reference evidence="6 7" key="1">
    <citation type="submission" date="2019-01" db="EMBL/GenBank/DDBJ databases">
        <title>Genome sequencing of the rare red list fungi Fomitopsis rosea.</title>
        <authorList>
            <person name="Buettner E."/>
            <person name="Kellner H."/>
        </authorList>
    </citation>
    <scope>NUCLEOTIDE SEQUENCE [LARGE SCALE GENOMIC DNA]</scope>
    <source>
        <strain evidence="6 7">DSM 105464</strain>
    </source>
</reference>
<dbReference type="PRINTS" id="PR00320">
    <property type="entry name" value="GPROTEINBRPT"/>
</dbReference>
<dbReference type="InterPro" id="IPR019775">
    <property type="entry name" value="WD40_repeat_CS"/>
</dbReference>
<dbReference type="STRING" id="34475.A0A4Y9Z0S7"/>
<keyword evidence="1 3" id="KW-0853">WD repeat</keyword>
<feature type="repeat" description="WD" evidence="3">
    <location>
        <begin position="600"/>
        <end position="641"/>
    </location>
</feature>
<dbReference type="InterPro" id="IPR015943">
    <property type="entry name" value="WD40/YVTN_repeat-like_dom_sf"/>
</dbReference>
<evidence type="ECO:0000256" key="2">
    <source>
        <dbReference type="ARBA" id="ARBA00022737"/>
    </source>
</evidence>
<feature type="repeat" description="WD" evidence="3">
    <location>
        <begin position="558"/>
        <end position="599"/>
    </location>
</feature>
<dbReference type="InterPro" id="IPR001680">
    <property type="entry name" value="WD40_rpt"/>
</dbReference>
<proteinExistence type="predicted"/>
<dbReference type="CDD" id="cd00200">
    <property type="entry name" value="WD40"/>
    <property type="match status" value="1"/>
</dbReference>
<evidence type="ECO:0000313" key="7">
    <source>
        <dbReference type="Proteomes" id="UP000298390"/>
    </source>
</evidence>
<protein>
    <recommendedName>
        <fullName evidence="5">EML-like second beta-propeller domain-containing protein</fullName>
    </recommendedName>
</protein>
<dbReference type="AlphaFoldDB" id="A0A4Y9Z0S7"/>
<feature type="repeat" description="WD" evidence="3">
    <location>
        <begin position="768"/>
        <end position="802"/>
    </location>
</feature>
<comment type="caution">
    <text evidence="6">The sequence shown here is derived from an EMBL/GenBank/DDBJ whole genome shotgun (WGS) entry which is preliminary data.</text>
</comment>
<dbReference type="InterPro" id="IPR036322">
    <property type="entry name" value="WD40_repeat_dom_sf"/>
</dbReference>
<accession>A0A4Y9Z0S7</accession>